<dbReference type="InterPro" id="IPR011047">
    <property type="entry name" value="Quinoprotein_ADH-like_sf"/>
</dbReference>
<sequence>MREREFIAALTTIIVLGIGAQSAQAGGVTNLGDDARTGWYQDQPALTPSAVASPTFGQLFSTQLTGQIFAQPLVSNGTLLAATEENNVYGMDPATGSVKWQRHLHPPFDATASPVFCGDLQPHIGITSTPVIDPVGSGTAYLTSKVGTGDPVYANGTWLMHAVDVADGSEKPGFPVVMGGSADNLPGVAFNGVFELQRPGLLLQDGAVYAAFGGHCDAGLYQGWVFRVTTAGTVTARWVAVPSGVRGGGIWQAGTGLASDGDGNVLLTTGNGFGTAATPHGGPIAGSAPPAGLSEAMVRLKLQSDGKLKSTDFFTPANAAQLDEWDADFASGGPIVYPPSFGTPQVPRVLGAIGKSGILYTLDRDSLGGFARGVSGSDAVVDAGPQRFGVWGKPSIFGGDGGWVYVTTAGLLDVYRRVVDSSGIPRMTLCAATSFERQVGLGSSPVVVTSNGTATGSALAWATTMPYRDGGGASLSVFSGTPTCMTEYTPIRTWSIGTGTRYSPPGVAGGKIYVGNLEGRLIGFGQPTQTALTAAGTFLGSSTVGTATTGNVTITAGIDPATISSFSTTALTGFTVQSSGLSFPIHLAAGDSVDVPIRFLPTKPGPVGSTLTANTGRGAVTFAIAADALASGPWLKLSPAAVTFGSTVYKTTGRASLTIANQGNAQLLINSVSSLPTGVALQSGITFPIHVPSGSSVALGLTWKPSAVGSLKSSITLRTNGGEAAASRTVGLLGFSVKPGHLTLSPEASLSFGSVKVGSHLSKTLVLRNTGGATVTLTKYKPPVGGAFRQSGSLDEGGKIAPGKSVKVNFVFTPTFKNSVSSSLYVTGDDGSGPRVVKLTGRGV</sequence>
<dbReference type="AlphaFoldDB" id="A0A6J7EG26"/>
<evidence type="ECO:0000256" key="4">
    <source>
        <dbReference type="ARBA" id="ARBA00023069"/>
    </source>
</evidence>
<keyword evidence="5" id="KW-0966">Cell projection</keyword>
<proteinExistence type="predicted"/>
<dbReference type="InterPro" id="IPR053879">
    <property type="entry name" value="HYDIN_VesB_CFA65-like_Ig"/>
</dbReference>
<evidence type="ECO:0000259" key="6">
    <source>
        <dbReference type="Pfam" id="PF13360"/>
    </source>
</evidence>
<keyword evidence="4" id="KW-0969">Cilium</keyword>
<comment type="subcellular location">
    <subcellularLocation>
        <location evidence="1">Cell projection</location>
        <location evidence="1">Cilium</location>
    </subcellularLocation>
    <subcellularLocation>
        <location evidence="2">Cytoplasm</location>
    </subcellularLocation>
</comment>
<feature type="domain" description="HYDIN/VesB/CFA65-like Ig-like" evidence="7">
    <location>
        <begin position="749"/>
        <end position="836"/>
    </location>
</feature>
<evidence type="ECO:0000256" key="5">
    <source>
        <dbReference type="ARBA" id="ARBA00023273"/>
    </source>
</evidence>
<dbReference type="InterPro" id="IPR013783">
    <property type="entry name" value="Ig-like_fold"/>
</dbReference>
<evidence type="ECO:0000256" key="3">
    <source>
        <dbReference type="ARBA" id="ARBA00022490"/>
    </source>
</evidence>
<evidence type="ECO:0000256" key="1">
    <source>
        <dbReference type="ARBA" id="ARBA00004138"/>
    </source>
</evidence>
<dbReference type="Gene3D" id="2.60.40.10">
    <property type="entry name" value="Immunoglobulins"/>
    <property type="match status" value="2"/>
</dbReference>
<dbReference type="SUPFAM" id="SSF50998">
    <property type="entry name" value="Quinoprotein alcohol dehydrogenase-like"/>
    <property type="match status" value="1"/>
</dbReference>
<organism evidence="8">
    <name type="scientific">freshwater metagenome</name>
    <dbReference type="NCBI Taxonomy" id="449393"/>
    <lineage>
        <taxon>unclassified sequences</taxon>
        <taxon>metagenomes</taxon>
        <taxon>ecological metagenomes</taxon>
    </lineage>
</organism>
<evidence type="ECO:0000313" key="8">
    <source>
        <dbReference type="EMBL" id="CAB4881906.1"/>
    </source>
</evidence>
<protein>
    <submittedName>
        <fullName evidence="8">Unannotated protein</fullName>
    </submittedName>
</protein>
<accession>A0A6J7EG26</accession>
<dbReference type="Pfam" id="PF13360">
    <property type="entry name" value="PQQ_2"/>
    <property type="match status" value="1"/>
</dbReference>
<dbReference type="InterPro" id="IPR002372">
    <property type="entry name" value="PQQ_rpt_dom"/>
</dbReference>
<dbReference type="GO" id="GO:0005929">
    <property type="term" value="C:cilium"/>
    <property type="evidence" value="ECO:0007669"/>
    <property type="project" value="UniProtKB-SubCell"/>
</dbReference>
<evidence type="ECO:0000259" key="7">
    <source>
        <dbReference type="Pfam" id="PF22544"/>
    </source>
</evidence>
<evidence type="ECO:0000256" key="2">
    <source>
        <dbReference type="ARBA" id="ARBA00004496"/>
    </source>
</evidence>
<dbReference type="GO" id="GO:0005737">
    <property type="term" value="C:cytoplasm"/>
    <property type="evidence" value="ECO:0007669"/>
    <property type="project" value="UniProtKB-SubCell"/>
</dbReference>
<keyword evidence="3" id="KW-0963">Cytoplasm</keyword>
<dbReference type="Gene3D" id="2.130.10.10">
    <property type="entry name" value="YVTN repeat-like/Quinoprotein amine dehydrogenase"/>
    <property type="match status" value="1"/>
</dbReference>
<dbReference type="EMBL" id="CAFBLU010000041">
    <property type="protein sequence ID" value="CAB4881906.1"/>
    <property type="molecule type" value="Genomic_DNA"/>
</dbReference>
<feature type="domain" description="Pyrrolo-quinoline quinone repeat" evidence="6">
    <location>
        <begin position="58"/>
        <end position="108"/>
    </location>
</feature>
<reference evidence="8" key="1">
    <citation type="submission" date="2020-05" db="EMBL/GenBank/DDBJ databases">
        <authorList>
            <person name="Chiriac C."/>
            <person name="Salcher M."/>
            <person name="Ghai R."/>
            <person name="Kavagutti S V."/>
        </authorList>
    </citation>
    <scope>NUCLEOTIDE SEQUENCE</scope>
</reference>
<gene>
    <name evidence="8" type="ORF">UFOPK3444_01516</name>
</gene>
<name>A0A6J7EG26_9ZZZZ</name>
<dbReference type="NCBIfam" id="NF012200">
    <property type="entry name" value="choice_anch_D"/>
    <property type="match status" value="2"/>
</dbReference>
<dbReference type="Pfam" id="PF22544">
    <property type="entry name" value="HYDIN_VesB_CFA65-like_Ig"/>
    <property type="match status" value="1"/>
</dbReference>
<dbReference type="InterPro" id="IPR015943">
    <property type="entry name" value="WD40/YVTN_repeat-like_dom_sf"/>
</dbReference>